<dbReference type="SUPFAM" id="SSF53335">
    <property type="entry name" value="S-adenosyl-L-methionine-dependent methyltransferases"/>
    <property type="match status" value="1"/>
</dbReference>
<evidence type="ECO:0000313" key="3">
    <source>
        <dbReference type="Proteomes" id="UP000253850"/>
    </source>
</evidence>
<gene>
    <name evidence="1" type="ORF">ABIV_2476</name>
    <name evidence="2" type="ORF">CRV05_06115</name>
</gene>
<dbReference type="GO" id="GO:0032259">
    <property type="term" value="P:methylation"/>
    <property type="evidence" value="ECO:0007669"/>
    <property type="project" value="UniProtKB-KW"/>
</dbReference>
<dbReference type="Gene3D" id="3.40.50.150">
    <property type="entry name" value="Vaccinia Virus protein VP39"/>
    <property type="match status" value="1"/>
</dbReference>
<dbReference type="RefSeq" id="WP_114840229.1">
    <property type="nucleotide sequence ID" value="NZ_CP031217.1"/>
</dbReference>
<dbReference type="Proteomes" id="UP000253850">
    <property type="component" value="Chromosome"/>
</dbReference>
<accession>A0AAX2A918</accession>
<name>A0AAX2A918_9BACT</name>
<dbReference type="InterPro" id="IPR029063">
    <property type="entry name" value="SAM-dependent_MTases_sf"/>
</dbReference>
<evidence type="ECO:0000313" key="4">
    <source>
        <dbReference type="Proteomes" id="UP000289193"/>
    </source>
</evidence>
<reference evidence="1 3" key="2">
    <citation type="submission" date="2018-07" db="EMBL/GenBank/DDBJ databases">
        <title>Complete genome of the Arcobacter bivalviorum type strain LMG 26154.</title>
        <authorList>
            <person name="Miller W.G."/>
            <person name="Yee E."/>
            <person name="Bono J.L."/>
        </authorList>
    </citation>
    <scope>NUCLEOTIDE SEQUENCE [LARGE SCALE GENOMIC DNA]</scope>
    <source>
        <strain evidence="1 3">LMG 26154</strain>
    </source>
</reference>
<evidence type="ECO:0000313" key="1">
    <source>
        <dbReference type="EMBL" id="AXH13447.1"/>
    </source>
</evidence>
<organism evidence="2 4">
    <name type="scientific">Halarcobacter bivalviorum</name>
    <dbReference type="NCBI Taxonomy" id="663364"/>
    <lineage>
        <taxon>Bacteria</taxon>
        <taxon>Pseudomonadati</taxon>
        <taxon>Campylobacterota</taxon>
        <taxon>Epsilonproteobacteria</taxon>
        <taxon>Campylobacterales</taxon>
        <taxon>Arcobacteraceae</taxon>
        <taxon>Halarcobacter</taxon>
    </lineage>
</organism>
<dbReference type="GO" id="GO:0008168">
    <property type="term" value="F:methyltransferase activity"/>
    <property type="evidence" value="ECO:0007669"/>
    <property type="project" value="UniProtKB-KW"/>
</dbReference>
<dbReference type="EMBL" id="CP031217">
    <property type="protein sequence ID" value="AXH13447.1"/>
    <property type="molecule type" value="Genomic_DNA"/>
</dbReference>
<dbReference type="KEGG" id="hbv:ABIV_2476"/>
<sequence>MVKLEILEEQIQKYMKKYETKSYYVEYLRTKKFGYQKILENFSGENVLELGSDGAATSSILVRWSKRLTIVDMIDKFTSLIKEDSLLKEAIFIKSKWEEFIPQEQFTDIILTDSLEHVDNPVEILTLIKQWLTKDGKIHIIVPNALSFHRLIGVEMGYLNTPYDFNENDIRAEHKRVYDYDTLIQDIKAANLVVSKLEGIQLKFLTDTQLSTLPNEYKEALNKISSIANKNCAELYACCQKS</sequence>
<proteinExistence type="predicted"/>
<evidence type="ECO:0000313" key="2">
    <source>
        <dbReference type="EMBL" id="RXK09955.1"/>
    </source>
</evidence>
<dbReference type="Pfam" id="PF13489">
    <property type="entry name" value="Methyltransf_23"/>
    <property type="match status" value="1"/>
</dbReference>
<dbReference type="AlphaFoldDB" id="A0AAX2A918"/>
<keyword evidence="4" id="KW-1185">Reference proteome</keyword>
<protein>
    <submittedName>
        <fullName evidence="1">SAM-dependent methyltransferase</fullName>
    </submittedName>
</protein>
<reference evidence="2 4" key="1">
    <citation type="submission" date="2017-10" db="EMBL/GenBank/DDBJ databases">
        <title>Genomics of the genus Arcobacter.</title>
        <authorList>
            <person name="Perez-Cataluna A."/>
            <person name="Figueras M.J."/>
        </authorList>
    </citation>
    <scope>NUCLEOTIDE SEQUENCE [LARGE SCALE GENOMIC DNA]</scope>
    <source>
        <strain evidence="2 4">CECT 7835</strain>
    </source>
</reference>
<dbReference type="EMBL" id="PDKM01000003">
    <property type="protein sequence ID" value="RXK09955.1"/>
    <property type="molecule type" value="Genomic_DNA"/>
</dbReference>
<keyword evidence="1" id="KW-0808">Transferase</keyword>
<dbReference type="Proteomes" id="UP000289193">
    <property type="component" value="Unassembled WGS sequence"/>
</dbReference>
<keyword evidence="1" id="KW-0489">Methyltransferase</keyword>